<dbReference type="STRING" id="1157962.A0A250WZX4"/>
<name>A0A250WZX4_9CHLO</name>
<accession>A0A250WZX4</accession>
<keyword evidence="5" id="KW-1185">Reference proteome</keyword>
<dbReference type="OrthoDB" id="16820at2759"/>
<gene>
    <name evidence="4" type="ORF">CEUSTIGMA_g3693.t1</name>
</gene>
<protein>
    <recommendedName>
        <fullName evidence="3">FAD-binding domain-containing protein</fullName>
    </recommendedName>
</protein>
<dbReference type="Pfam" id="PF01494">
    <property type="entry name" value="FAD_binding_3"/>
    <property type="match status" value="1"/>
</dbReference>
<evidence type="ECO:0000313" key="5">
    <source>
        <dbReference type="Proteomes" id="UP000232323"/>
    </source>
</evidence>
<evidence type="ECO:0000259" key="3">
    <source>
        <dbReference type="Pfam" id="PF01494"/>
    </source>
</evidence>
<reference evidence="4 5" key="1">
    <citation type="submission" date="2017-08" db="EMBL/GenBank/DDBJ databases">
        <title>Acidophilic green algal genome provides insights into adaptation to an acidic environment.</title>
        <authorList>
            <person name="Hirooka S."/>
            <person name="Hirose Y."/>
            <person name="Kanesaki Y."/>
            <person name="Higuchi S."/>
            <person name="Fujiwara T."/>
            <person name="Onuma R."/>
            <person name="Era A."/>
            <person name="Ohbayashi R."/>
            <person name="Uzuka A."/>
            <person name="Nozaki H."/>
            <person name="Yoshikawa H."/>
            <person name="Miyagishima S.Y."/>
        </authorList>
    </citation>
    <scope>NUCLEOTIDE SEQUENCE [LARGE SCALE GENOMIC DNA]</scope>
    <source>
        <strain evidence="4 5">NIES-2499</strain>
    </source>
</reference>
<evidence type="ECO:0000256" key="2">
    <source>
        <dbReference type="ARBA" id="ARBA00023033"/>
    </source>
</evidence>
<evidence type="ECO:0000256" key="1">
    <source>
        <dbReference type="ARBA" id="ARBA00023002"/>
    </source>
</evidence>
<feature type="domain" description="FAD-binding" evidence="3">
    <location>
        <begin position="34"/>
        <end position="416"/>
    </location>
</feature>
<dbReference type="AlphaFoldDB" id="A0A250WZX4"/>
<sequence length="471" mass="52561">MDSFSCRRNRVVKDGRKTSVVTFAQRRMTSPVENVLIIGAGPCGLAAAHALSKVLPRDTKIDLYEKAHQLDVPRGAGLGMTVNGLKSLRAIDKSVFDHLVDQHAMIIESVNYLDPLGKVLRTEHGEEMNRKQKESYGLHGVQVGWFELVSTLRETLPPNVAVHTGTRFLRYQEEENNHGLINVYFEGQEEPVHAGLLVAADGYFSRVRQQCVGDGHPIFGGNLFWRARVDASLAQKFNYKSGHSAWYFGDNRVALVFTISKGHMVWTASCPEAELVDAGIDWKTVTKGKEESSAMSSDFIQRSMSNGEDAKHRLLKVFESFDQDQLLQLFKATDPTAIVEHALYVRPASDLRPEWFGKGRVVIMGDAAHPMRPTGQGVNQGLEDALQLAKCIQEAGGSFEMLDRFRANRTERLRPIMMEAETRGKAAYQKSAVAPRYDTAVASKEQIQMNPEDFEAFLFDGADFEPLEVQA</sequence>
<dbReference type="GO" id="GO:0071949">
    <property type="term" value="F:FAD binding"/>
    <property type="evidence" value="ECO:0007669"/>
    <property type="project" value="InterPro"/>
</dbReference>
<evidence type="ECO:0000313" key="4">
    <source>
        <dbReference type="EMBL" id="GAX76249.1"/>
    </source>
</evidence>
<dbReference type="InterPro" id="IPR050493">
    <property type="entry name" value="FAD-dep_Monooxygenase_BioMet"/>
</dbReference>
<proteinExistence type="predicted"/>
<dbReference type="InterPro" id="IPR002938">
    <property type="entry name" value="FAD-bd"/>
</dbReference>
<keyword evidence="1" id="KW-0560">Oxidoreductase</keyword>
<dbReference type="SUPFAM" id="SSF51905">
    <property type="entry name" value="FAD/NAD(P)-binding domain"/>
    <property type="match status" value="1"/>
</dbReference>
<comment type="caution">
    <text evidence="4">The sequence shown here is derived from an EMBL/GenBank/DDBJ whole genome shotgun (WGS) entry which is preliminary data.</text>
</comment>
<keyword evidence="2" id="KW-0503">Monooxygenase</keyword>
<organism evidence="4 5">
    <name type="scientific">Chlamydomonas eustigma</name>
    <dbReference type="NCBI Taxonomy" id="1157962"/>
    <lineage>
        <taxon>Eukaryota</taxon>
        <taxon>Viridiplantae</taxon>
        <taxon>Chlorophyta</taxon>
        <taxon>core chlorophytes</taxon>
        <taxon>Chlorophyceae</taxon>
        <taxon>CS clade</taxon>
        <taxon>Chlamydomonadales</taxon>
        <taxon>Chlamydomonadaceae</taxon>
        <taxon>Chlamydomonas</taxon>
    </lineage>
</organism>
<dbReference type="Proteomes" id="UP000232323">
    <property type="component" value="Unassembled WGS sequence"/>
</dbReference>
<dbReference type="PRINTS" id="PR00420">
    <property type="entry name" value="RNGMNOXGNASE"/>
</dbReference>
<dbReference type="PANTHER" id="PTHR13789:SF309">
    <property type="entry name" value="PUTATIVE (AFU_ORTHOLOGUE AFUA_6G14510)-RELATED"/>
    <property type="match status" value="1"/>
</dbReference>
<dbReference type="PANTHER" id="PTHR13789">
    <property type="entry name" value="MONOOXYGENASE"/>
    <property type="match status" value="1"/>
</dbReference>
<dbReference type="EMBL" id="BEGY01000016">
    <property type="protein sequence ID" value="GAX76249.1"/>
    <property type="molecule type" value="Genomic_DNA"/>
</dbReference>
<dbReference type="InterPro" id="IPR036188">
    <property type="entry name" value="FAD/NAD-bd_sf"/>
</dbReference>
<dbReference type="Gene3D" id="3.50.50.60">
    <property type="entry name" value="FAD/NAD(P)-binding domain"/>
    <property type="match status" value="1"/>
</dbReference>
<dbReference type="GO" id="GO:0004497">
    <property type="term" value="F:monooxygenase activity"/>
    <property type="evidence" value="ECO:0007669"/>
    <property type="project" value="UniProtKB-KW"/>
</dbReference>